<proteinExistence type="predicted"/>
<comment type="caution">
    <text evidence="3">The sequence shown here is derived from an EMBL/GenBank/DDBJ whole genome shotgun (WGS) entry which is preliminary data.</text>
</comment>
<dbReference type="Proteomes" id="UP000706525">
    <property type="component" value="Unassembled WGS sequence"/>
</dbReference>
<dbReference type="EMBL" id="CAJZAG010000006">
    <property type="protein sequence ID" value="CAG9175377.1"/>
    <property type="molecule type" value="Genomic_DNA"/>
</dbReference>
<keyword evidence="4" id="KW-1185">Reference proteome</keyword>
<evidence type="ECO:0000256" key="2">
    <source>
        <dbReference type="SAM" id="Phobius"/>
    </source>
</evidence>
<gene>
    <name evidence="3" type="ORF">LMG32289_03301</name>
</gene>
<evidence type="ECO:0000313" key="3">
    <source>
        <dbReference type="EMBL" id="CAG9175377.1"/>
    </source>
</evidence>
<evidence type="ECO:0008006" key="5">
    <source>
        <dbReference type="Google" id="ProtNLM"/>
    </source>
</evidence>
<feature type="region of interest" description="Disordered" evidence="1">
    <location>
        <begin position="40"/>
        <end position="63"/>
    </location>
</feature>
<sequence>MLSRTRQILIAIIAVVVLGMLWFVGNEAAIERNAEVAPYTGPGSAPATDPAAASEVASNLPRGIPRDGTLDPISIDPARPADRLPVYQADTILNDYRDNTGAADDRYRGQYFIVEGVATGIRREGNDVVVEIRTNDYGSVVRGILLPQQICGPGTRACEVEARATMVRRGQKVAVECTGAGLLNGDTPLLADCLLRGGAN</sequence>
<keyword evidence="2" id="KW-1133">Transmembrane helix</keyword>
<keyword evidence="2" id="KW-0472">Membrane</keyword>
<name>A0ABN7YV12_9BURK</name>
<dbReference type="InterPro" id="IPR024422">
    <property type="entry name" value="Protein_unknown_function_OB"/>
</dbReference>
<dbReference type="Pfam" id="PF12869">
    <property type="entry name" value="tRNA_anti-like"/>
    <property type="match status" value="1"/>
</dbReference>
<reference evidence="3 4" key="1">
    <citation type="submission" date="2021-08" db="EMBL/GenBank/DDBJ databases">
        <authorList>
            <person name="Peeters C."/>
        </authorList>
    </citation>
    <scope>NUCLEOTIDE SEQUENCE [LARGE SCALE GENOMIC DNA]</scope>
    <source>
        <strain evidence="3 4">LMG 32289</strain>
    </source>
</reference>
<keyword evidence="2" id="KW-0812">Transmembrane</keyword>
<accession>A0ABN7YV12</accession>
<evidence type="ECO:0000313" key="4">
    <source>
        <dbReference type="Proteomes" id="UP000706525"/>
    </source>
</evidence>
<evidence type="ECO:0000256" key="1">
    <source>
        <dbReference type="SAM" id="MobiDB-lite"/>
    </source>
</evidence>
<dbReference type="RefSeq" id="WP_223990087.1">
    <property type="nucleotide sequence ID" value="NZ_CAJZAG010000006.1"/>
</dbReference>
<feature type="transmembrane region" description="Helical" evidence="2">
    <location>
        <begin position="7"/>
        <end position="25"/>
    </location>
</feature>
<organism evidence="3 4">
    <name type="scientific">Cupriavidus pampae</name>
    <dbReference type="NCBI Taxonomy" id="659251"/>
    <lineage>
        <taxon>Bacteria</taxon>
        <taxon>Pseudomonadati</taxon>
        <taxon>Pseudomonadota</taxon>
        <taxon>Betaproteobacteria</taxon>
        <taxon>Burkholderiales</taxon>
        <taxon>Burkholderiaceae</taxon>
        <taxon>Cupriavidus</taxon>
    </lineage>
</organism>
<protein>
    <recommendedName>
        <fullName evidence="5">tRNA_anti-like</fullName>
    </recommendedName>
</protein>